<evidence type="ECO:0000256" key="4">
    <source>
        <dbReference type="ARBA" id="ARBA00022989"/>
    </source>
</evidence>
<dbReference type="Proteomes" id="UP000759131">
    <property type="component" value="Unassembled WGS sequence"/>
</dbReference>
<evidence type="ECO:0000256" key="6">
    <source>
        <dbReference type="SAM" id="Phobius"/>
    </source>
</evidence>
<dbReference type="PANTHER" id="PTHR23506">
    <property type="entry name" value="GH10249P"/>
    <property type="match status" value="1"/>
</dbReference>
<feature type="transmembrane region" description="Helical" evidence="6">
    <location>
        <begin position="65"/>
        <end position="86"/>
    </location>
</feature>
<dbReference type="EMBL" id="CAJPIZ010028273">
    <property type="protein sequence ID" value="CAG2119436.1"/>
    <property type="molecule type" value="Genomic_DNA"/>
</dbReference>
<dbReference type="Pfam" id="PF07690">
    <property type="entry name" value="MFS_1"/>
    <property type="match status" value="1"/>
</dbReference>
<dbReference type="InterPro" id="IPR011701">
    <property type="entry name" value="MFS"/>
</dbReference>
<organism evidence="7">
    <name type="scientific">Medioppia subpectinata</name>
    <dbReference type="NCBI Taxonomy" id="1979941"/>
    <lineage>
        <taxon>Eukaryota</taxon>
        <taxon>Metazoa</taxon>
        <taxon>Ecdysozoa</taxon>
        <taxon>Arthropoda</taxon>
        <taxon>Chelicerata</taxon>
        <taxon>Arachnida</taxon>
        <taxon>Acari</taxon>
        <taxon>Acariformes</taxon>
        <taxon>Sarcoptiformes</taxon>
        <taxon>Oribatida</taxon>
        <taxon>Brachypylina</taxon>
        <taxon>Oppioidea</taxon>
        <taxon>Oppiidae</taxon>
        <taxon>Medioppia</taxon>
    </lineage>
</organism>
<feature type="non-terminal residue" evidence="7">
    <location>
        <position position="190"/>
    </location>
</feature>
<evidence type="ECO:0000313" key="8">
    <source>
        <dbReference type="Proteomes" id="UP000759131"/>
    </source>
</evidence>
<protein>
    <submittedName>
        <fullName evidence="7">Uncharacterized protein</fullName>
    </submittedName>
</protein>
<proteinExistence type="predicted"/>
<keyword evidence="4 6" id="KW-1133">Transmembrane helix</keyword>
<evidence type="ECO:0000256" key="3">
    <source>
        <dbReference type="ARBA" id="ARBA00022692"/>
    </source>
</evidence>
<dbReference type="GO" id="GO:0030672">
    <property type="term" value="C:synaptic vesicle membrane"/>
    <property type="evidence" value="ECO:0007669"/>
    <property type="project" value="TreeGrafter"/>
</dbReference>
<gene>
    <name evidence="7" type="ORF">OSB1V03_LOCUS19385</name>
</gene>
<feature type="transmembrane region" description="Helical" evidence="6">
    <location>
        <begin position="159"/>
        <end position="178"/>
    </location>
</feature>
<comment type="subcellular location">
    <subcellularLocation>
        <location evidence="1">Membrane</location>
        <topology evidence="1">Multi-pass membrane protein</topology>
    </subcellularLocation>
</comment>
<dbReference type="GO" id="GO:0015842">
    <property type="term" value="P:aminergic neurotransmitter loading into synaptic vesicle"/>
    <property type="evidence" value="ECO:0007669"/>
    <property type="project" value="TreeGrafter"/>
</dbReference>
<evidence type="ECO:0000256" key="1">
    <source>
        <dbReference type="ARBA" id="ARBA00004141"/>
    </source>
</evidence>
<evidence type="ECO:0000313" key="7">
    <source>
        <dbReference type="EMBL" id="CAD7642973.1"/>
    </source>
</evidence>
<dbReference type="Gene3D" id="1.20.1250.20">
    <property type="entry name" value="MFS general substrate transporter like domains"/>
    <property type="match status" value="1"/>
</dbReference>
<keyword evidence="8" id="KW-1185">Reference proteome</keyword>
<dbReference type="SUPFAM" id="SSF103473">
    <property type="entry name" value="MFS general substrate transporter"/>
    <property type="match status" value="1"/>
</dbReference>
<dbReference type="InterPro" id="IPR036259">
    <property type="entry name" value="MFS_trans_sf"/>
</dbReference>
<feature type="transmembrane region" description="Helical" evidence="6">
    <location>
        <begin position="36"/>
        <end position="58"/>
    </location>
</feature>
<feature type="transmembrane region" description="Helical" evidence="6">
    <location>
        <begin position="126"/>
        <end position="147"/>
    </location>
</feature>
<dbReference type="GO" id="GO:0005335">
    <property type="term" value="F:serotonin:sodium:chloride symporter activity"/>
    <property type="evidence" value="ECO:0007669"/>
    <property type="project" value="TreeGrafter"/>
</dbReference>
<dbReference type="PANTHER" id="PTHR23506:SF4">
    <property type="entry name" value="PORTABELLA"/>
    <property type="match status" value="1"/>
</dbReference>
<keyword evidence="5 6" id="KW-0472">Membrane</keyword>
<accession>A0A7R9LJR7</accession>
<dbReference type="AlphaFoldDB" id="A0A7R9LJR7"/>
<dbReference type="EMBL" id="OC882848">
    <property type="protein sequence ID" value="CAD7642973.1"/>
    <property type="molecule type" value="Genomic_DNA"/>
</dbReference>
<feature type="transmembrane region" description="Helical" evidence="6">
    <location>
        <begin position="92"/>
        <end position="114"/>
    </location>
</feature>
<dbReference type="OrthoDB" id="5086884at2759"/>
<keyword evidence="2" id="KW-0813">Transport</keyword>
<dbReference type="GO" id="GO:0043195">
    <property type="term" value="C:terminal bouton"/>
    <property type="evidence" value="ECO:0007669"/>
    <property type="project" value="TreeGrafter"/>
</dbReference>
<keyword evidence="3 6" id="KW-0812">Transmembrane</keyword>
<dbReference type="InterPro" id="IPR050930">
    <property type="entry name" value="MFS_Vesicular_Transporter"/>
</dbReference>
<evidence type="ECO:0000256" key="2">
    <source>
        <dbReference type="ARBA" id="ARBA00022448"/>
    </source>
</evidence>
<name>A0A7R9LJR7_9ACAR</name>
<sequence>MQGMIGISTTSMSILESCLPLWLIENMKPTPKKWQLGTVFIPDSIGYLIGTNFMISYFSNITERWFIAVSSLAVVGISCVAIPLASNMSHLILPHFGLGLGIGTIDAAIMPFLANIVDTKYFTHYGSVYAIAQTSVCLAYSLGPLISGQLLQYGLDFTVLIRMVGLMNLLYCPLCLTLRNIQSNEEKAIY</sequence>
<reference evidence="7" key="1">
    <citation type="submission" date="2020-11" db="EMBL/GenBank/DDBJ databases">
        <authorList>
            <person name="Tran Van P."/>
        </authorList>
    </citation>
    <scope>NUCLEOTIDE SEQUENCE</scope>
</reference>
<evidence type="ECO:0000256" key="5">
    <source>
        <dbReference type="ARBA" id="ARBA00023136"/>
    </source>
</evidence>